<feature type="binding site" evidence="8">
    <location>
        <position position="232"/>
    </location>
    <ligand>
        <name>Mn(2+)</name>
        <dbReference type="ChEBI" id="CHEBI:29035"/>
        <label>2</label>
    </ligand>
</feature>
<keyword evidence="7 8" id="KW-0464">Manganese</keyword>
<evidence type="ECO:0000256" key="1">
    <source>
        <dbReference type="ARBA" id="ARBA00000135"/>
    </source>
</evidence>
<comment type="similarity">
    <text evidence="3 8">Belongs to the peptidase M17 family.</text>
</comment>
<comment type="cofactor">
    <cofactor evidence="8">
        <name>Mn(2+)</name>
        <dbReference type="ChEBI" id="CHEBI:29035"/>
    </cofactor>
    <text evidence="8">Binds 2 manganese ions per subunit.</text>
</comment>
<keyword evidence="5 8" id="KW-0645">Protease</keyword>
<feature type="active site" evidence="8">
    <location>
        <position position="239"/>
    </location>
</feature>
<dbReference type="PROSITE" id="PS00631">
    <property type="entry name" value="CYTOSOL_AP"/>
    <property type="match status" value="1"/>
</dbReference>
<protein>
    <recommendedName>
        <fullName evidence="8">Probable cytosol aminopeptidase</fullName>
        <ecNumber evidence="8">3.4.11.1</ecNumber>
    </recommendedName>
    <alternativeName>
        <fullName evidence="8">Leucine aminopeptidase</fullName>
        <shortName evidence="8">LAP</shortName>
        <ecNumber evidence="8">3.4.11.10</ecNumber>
    </alternativeName>
    <alternativeName>
        <fullName evidence="8">Leucyl aminopeptidase</fullName>
    </alternativeName>
</protein>
<organism evidence="10 11">
    <name type="scientific">Candidatus Comchoanobacter bicostacola</name>
    <dbReference type="NCBI Taxonomy" id="2919598"/>
    <lineage>
        <taxon>Bacteria</taxon>
        <taxon>Pseudomonadati</taxon>
        <taxon>Pseudomonadota</taxon>
        <taxon>Gammaproteobacteria</taxon>
        <taxon>Candidatus Comchoanobacterales</taxon>
        <taxon>Candidatus Comchoanobacteraceae</taxon>
        <taxon>Candidatus Comchoanobacter</taxon>
    </lineage>
</organism>
<dbReference type="InterPro" id="IPR000819">
    <property type="entry name" value="Peptidase_M17_C"/>
</dbReference>
<keyword evidence="8" id="KW-0963">Cytoplasm</keyword>
<comment type="function">
    <text evidence="8">Presumably involved in the processing and regular turnover of intracellular proteins. Catalyzes the removal of unsubstituted N-terminal amino acids from various peptides.</text>
</comment>
<keyword evidence="4 8" id="KW-0031">Aminopeptidase</keyword>
<evidence type="ECO:0000256" key="4">
    <source>
        <dbReference type="ARBA" id="ARBA00022438"/>
    </source>
</evidence>
<dbReference type="InterPro" id="IPR043472">
    <property type="entry name" value="Macro_dom-like"/>
</dbReference>
<dbReference type="SUPFAM" id="SSF53187">
    <property type="entry name" value="Zn-dependent exopeptidases"/>
    <property type="match status" value="1"/>
</dbReference>
<dbReference type="Gene3D" id="3.40.220.10">
    <property type="entry name" value="Leucine Aminopeptidase, subunit E, domain 1"/>
    <property type="match status" value="1"/>
</dbReference>
<dbReference type="Gene3D" id="3.40.630.10">
    <property type="entry name" value="Zn peptidases"/>
    <property type="match status" value="1"/>
</dbReference>
<evidence type="ECO:0000256" key="7">
    <source>
        <dbReference type="ARBA" id="ARBA00023211"/>
    </source>
</evidence>
<comment type="subcellular location">
    <subcellularLocation>
        <location evidence="8">Cytoplasm</location>
    </subcellularLocation>
</comment>
<evidence type="ECO:0000256" key="2">
    <source>
        <dbReference type="ARBA" id="ARBA00000967"/>
    </source>
</evidence>
<dbReference type="EC" id="3.4.11.1" evidence="8"/>
<evidence type="ECO:0000256" key="8">
    <source>
        <dbReference type="HAMAP-Rule" id="MF_00181"/>
    </source>
</evidence>
<evidence type="ECO:0000256" key="5">
    <source>
        <dbReference type="ARBA" id="ARBA00022670"/>
    </source>
</evidence>
<evidence type="ECO:0000259" key="9">
    <source>
        <dbReference type="PROSITE" id="PS00631"/>
    </source>
</evidence>
<keyword evidence="6 8" id="KW-0378">Hydrolase</keyword>
<feature type="binding site" evidence="8">
    <location>
        <position position="232"/>
    </location>
    <ligand>
        <name>Mn(2+)</name>
        <dbReference type="ChEBI" id="CHEBI:29035"/>
        <label>1</label>
    </ligand>
</feature>
<dbReference type="Pfam" id="PF00883">
    <property type="entry name" value="Peptidase_M17"/>
    <property type="match status" value="1"/>
</dbReference>
<keyword evidence="11" id="KW-1185">Reference proteome</keyword>
<dbReference type="InterPro" id="IPR023042">
    <property type="entry name" value="Peptidase_M17_leu_NH2_pept"/>
</dbReference>
<accession>A0ABY5DKD5</accession>
<dbReference type="NCBIfam" id="NF002077">
    <property type="entry name" value="PRK00913.2-4"/>
    <property type="match status" value="1"/>
</dbReference>
<dbReference type="RefSeq" id="WP_258568737.1">
    <property type="nucleotide sequence ID" value="NZ_CP092900.1"/>
</dbReference>
<dbReference type="Proteomes" id="UP001055955">
    <property type="component" value="Chromosome"/>
</dbReference>
<sequence length="462" mass="50082">MKINFQSYQKNAKICCYMTDTQSLDLPGEISRTESPVTNKTHFLSNESGSTLCLKAPESDASALEIGGAMISAIMQHECHDALIIPPASVKDQLTDFLTGIKLGAYRFNKYYSNPKVVPPKAVQIADVYAINEHDAPSDAITSGTTLARDLVSEPSNTLSPEAFKDIIVKELRPLGVEVKILDEKEILKLGMNALHGVARGSRKPPFVVSMHWKGSDEKQPTAFIGKGVCFDTGGISLKPANGMHDMKYDMGGAAAVTGLLYTLAKRKAKANVVGIVGLVENMPDGNAQNPGDVVKSMSGKTIEVLNTDAEGRLVLADAITYSYQEFNPHTIIDLATLTGAIVVSLGNEYAGLFCNNAKLTQQLVDSGMKSHEKVWQQPLGKAYDKQINSDIADMQNIGKRWAGSITAAQFIQRFVKDETKWAHLDIAGVAWEESGKPHIPKGATGFGVQLLNHWVSKHLEA</sequence>
<evidence type="ECO:0000313" key="10">
    <source>
        <dbReference type="EMBL" id="UTC24948.1"/>
    </source>
</evidence>
<dbReference type="NCBIfam" id="NF002075">
    <property type="entry name" value="PRK00913.2-2"/>
    <property type="match status" value="1"/>
</dbReference>
<dbReference type="PANTHER" id="PTHR11963:SF23">
    <property type="entry name" value="CYTOSOL AMINOPEPTIDASE"/>
    <property type="match status" value="1"/>
</dbReference>
<comment type="catalytic activity">
    <reaction evidence="2 8">
        <text>Release of an N-terminal amino acid, preferentially leucine, but not glutamic or aspartic acids.</text>
        <dbReference type="EC" id="3.4.11.10"/>
    </reaction>
</comment>
<feature type="binding site" evidence="8">
    <location>
        <position position="309"/>
    </location>
    <ligand>
        <name>Mn(2+)</name>
        <dbReference type="ChEBI" id="CHEBI:29035"/>
        <label>1</label>
    </ligand>
</feature>
<dbReference type="HAMAP" id="MF_00181">
    <property type="entry name" value="Cytosol_peptidase_M17"/>
    <property type="match status" value="1"/>
</dbReference>
<proteinExistence type="inferred from homology"/>
<dbReference type="PANTHER" id="PTHR11963">
    <property type="entry name" value="LEUCINE AMINOPEPTIDASE-RELATED"/>
    <property type="match status" value="1"/>
</dbReference>
<feature type="binding site" evidence="8">
    <location>
        <position position="311"/>
    </location>
    <ligand>
        <name>Mn(2+)</name>
        <dbReference type="ChEBI" id="CHEBI:29035"/>
        <label>1</label>
    </ligand>
</feature>
<reference evidence="10 11" key="1">
    <citation type="journal article" date="2022" name="Nat. Microbiol.">
        <title>The microbiome of a bacterivorous marine choanoflagellate contains a resource-demanding obligate bacterial associate.</title>
        <authorList>
            <person name="Needham D.M."/>
            <person name="Poirier C."/>
            <person name="Bachy C."/>
            <person name="George E.E."/>
            <person name="Wilken S."/>
            <person name="Yung C.C.M."/>
            <person name="Limardo A.J."/>
            <person name="Morando M."/>
            <person name="Sudek L."/>
            <person name="Malmstrom R.R."/>
            <person name="Keeling P.J."/>
            <person name="Santoro A.E."/>
            <person name="Worden A.Z."/>
        </authorList>
    </citation>
    <scope>NUCLEOTIDE SEQUENCE [LARGE SCALE GENOMIC DNA]</scope>
    <source>
        <strain evidence="10 11">Comchoano-1</strain>
    </source>
</reference>
<gene>
    <name evidence="8" type="primary">pepA</name>
    <name evidence="10" type="ORF">MMH89_02145</name>
</gene>
<name>A0ABY5DKD5_9GAMM</name>
<dbReference type="CDD" id="cd00433">
    <property type="entry name" value="Peptidase_M17"/>
    <property type="match status" value="1"/>
</dbReference>
<evidence type="ECO:0000256" key="6">
    <source>
        <dbReference type="ARBA" id="ARBA00022801"/>
    </source>
</evidence>
<dbReference type="GO" id="GO:0004177">
    <property type="term" value="F:aminopeptidase activity"/>
    <property type="evidence" value="ECO:0007669"/>
    <property type="project" value="UniProtKB-KW"/>
</dbReference>
<dbReference type="PRINTS" id="PR00481">
    <property type="entry name" value="LAMNOPPTDASE"/>
</dbReference>
<comment type="catalytic activity">
    <reaction evidence="1 8">
        <text>Release of an N-terminal amino acid, Xaa-|-Yaa-, in which Xaa is preferably Leu, but may be other amino acids including Pro although not Arg or Lys, and Yaa may be Pro. Amino acid amides and methyl esters are also readily hydrolyzed, but rates on arylamides are exceedingly low.</text>
        <dbReference type="EC" id="3.4.11.1"/>
    </reaction>
</comment>
<evidence type="ECO:0000256" key="3">
    <source>
        <dbReference type="ARBA" id="ARBA00009528"/>
    </source>
</evidence>
<feature type="binding site" evidence="8">
    <location>
        <position position="311"/>
    </location>
    <ligand>
        <name>Mn(2+)</name>
        <dbReference type="ChEBI" id="CHEBI:29035"/>
        <label>2</label>
    </ligand>
</feature>
<feature type="binding site" evidence="8">
    <location>
        <position position="227"/>
    </location>
    <ligand>
        <name>Mn(2+)</name>
        <dbReference type="ChEBI" id="CHEBI:29035"/>
        <label>2</label>
    </ligand>
</feature>
<evidence type="ECO:0000313" key="11">
    <source>
        <dbReference type="Proteomes" id="UP001055955"/>
    </source>
</evidence>
<dbReference type="EC" id="3.4.11.10" evidence="8"/>
<dbReference type="EMBL" id="CP092900">
    <property type="protein sequence ID" value="UTC24948.1"/>
    <property type="molecule type" value="Genomic_DNA"/>
</dbReference>
<dbReference type="InterPro" id="IPR011356">
    <property type="entry name" value="Leucine_aapep/pepB"/>
</dbReference>
<feature type="active site" evidence="8">
    <location>
        <position position="313"/>
    </location>
</feature>
<feature type="domain" description="Cytosol aminopeptidase" evidence="9">
    <location>
        <begin position="307"/>
        <end position="314"/>
    </location>
</feature>
<feature type="binding site" evidence="8">
    <location>
        <position position="250"/>
    </location>
    <ligand>
        <name>Mn(2+)</name>
        <dbReference type="ChEBI" id="CHEBI:29035"/>
        <label>2</label>
    </ligand>
</feature>
<keyword evidence="8" id="KW-0479">Metal-binding</keyword>